<reference evidence="2" key="1">
    <citation type="submission" date="2014-12" db="EMBL/GenBank/DDBJ databases">
        <title>Complete genome sequence of a multi-drug resistant Klebsiella pneumoniae.</title>
        <authorList>
            <person name="Hua X."/>
            <person name="Chen Q."/>
            <person name="Li X."/>
            <person name="Feng Y."/>
            <person name="Ruan Z."/>
            <person name="Yu Y."/>
        </authorList>
    </citation>
    <scope>NUCLEOTIDE SEQUENCE [LARGE SCALE GENOMIC DNA]</scope>
    <source>
        <strain evidence="2">5.12</strain>
    </source>
</reference>
<dbReference type="Gene3D" id="3.40.50.150">
    <property type="entry name" value="Vaccinia Virus protein VP39"/>
    <property type="match status" value="1"/>
</dbReference>
<keyword evidence="1" id="KW-0808">Transferase</keyword>
<sequence>MFCPLCHSSSTFYHQDKRRQYFQCGRCELVFVSPEALPTRYQEEQEYRLHENHLEDAGYRRFLMRLAMPLLEVLDNRRCLGMDFGCGPAPLLRRILEKSGHSVNLYDPYFYPDTAPLSLQYDFISCSEAMEHFHQPAREIALFDKLLKPGSWLAIMTKRVLSKEKFKTWHYKNDMTHVSFFSEATFNYIGKTWDYKVQFVDSDVVLLQKQ</sequence>
<dbReference type="GO" id="GO:0008168">
    <property type="term" value="F:methyltransferase activity"/>
    <property type="evidence" value="ECO:0007669"/>
    <property type="project" value="UniProtKB-KW"/>
</dbReference>
<dbReference type="AlphaFoldDB" id="A0A6M4MDS8"/>
<evidence type="ECO:0000313" key="2">
    <source>
        <dbReference type="Proteomes" id="UP000219285"/>
    </source>
</evidence>
<gene>
    <name evidence="1" type="ORF">CA267_009450</name>
</gene>
<keyword evidence="1" id="KW-0489">Methyltransferase</keyword>
<evidence type="ECO:0000313" key="1">
    <source>
        <dbReference type="EMBL" id="QJR80988.1"/>
    </source>
</evidence>
<accession>A0A6M4MDS8</accession>
<name>A0A6M4MDS8_9ALTE</name>
<dbReference type="EMBL" id="CP052766">
    <property type="protein sequence ID" value="QJR80988.1"/>
    <property type="molecule type" value="Genomic_DNA"/>
</dbReference>
<dbReference type="SUPFAM" id="SSF53335">
    <property type="entry name" value="S-adenosyl-L-methionine-dependent methyltransferases"/>
    <property type="match status" value="1"/>
</dbReference>
<dbReference type="KEGG" id="apel:CA267_009450"/>
<protein>
    <submittedName>
        <fullName evidence="1">Class I SAM-dependent methyltransferase</fullName>
    </submittedName>
</protein>
<dbReference type="RefSeq" id="WP_075607717.1">
    <property type="nucleotide sequence ID" value="NZ_CP052766.1"/>
</dbReference>
<proteinExistence type="predicted"/>
<dbReference type="Proteomes" id="UP000219285">
    <property type="component" value="Chromosome"/>
</dbReference>
<reference evidence="1 2" key="2">
    <citation type="submission" date="2020-04" db="EMBL/GenBank/DDBJ databases">
        <title>Complete genome sequence of Alteromonas pelagimontana 5.12T.</title>
        <authorList>
            <person name="Sinha R.K."/>
            <person name="Krishnan K.P."/>
            <person name="Kurian J.P."/>
        </authorList>
    </citation>
    <scope>NUCLEOTIDE SEQUENCE [LARGE SCALE GENOMIC DNA]</scope>
    <source>
        <strain evidence="1 2">5.12</strain>
    </source>
</reference>
<dbReference type="Pfam" id="PF13489">
    <property type="entry name" value="Methyltransf_23"/>
    <property type="match status" value="1"/>
</dbReference>
<organism evidence="1 2">
    <name type="scientific">Alteromonas pelagimontana</name>
    <dbReference type="NCBI Taxonomy" id="1858656"/>
    <lineage>
        <taxon>Bacteria</taxon>
        <taxon>Pseudomonadati</taxon>
        <taxon>Pseudomonadota</taxon>
        <taxon>Gammaproteobacteria</taxon>
        <taxon>Alteromonadales</taxon>
        <taxon>Alteromonadaceae</taxon>
        <taxon>Alteromonas/Salinimonas group</taxon>
        <taxon>Alteromonas</taxon>
    </lineage>
</organism>
<dbReference type="InterPro" id="IPR029063">
    <property type="entry name" value="SAM-dependent_MTases_sf"/>
</dbReference>
<keyword evidence="2" id="KW-1185">Reference proteome</keyword>
<dbReference type="OrthoDB" id="9791944at2"/>
<dbReference type="GO" id="GO:0032259">
    <property type="term" value="P:methylation"/>
    <property type="evidence" value="ECO:0007669"/>
    <property type="project" value="UniProtKB-KW"/>
</dbReference>